<gene>
    <name evidence="1" type="primary">ConsOrf5</name>
</gene>
<keyword evidence="1" id="KW-0150">Chloroplast</keyword>
<evidence type="ECO:0000313" key="1">
    <source>
        <dbReference type="EMBL" id="ARW68687.1"/>
    </source>
</evidence>
<reference evidence="1" key="1">
    <citation type="journal article" date="2017" name="J. Phycol.">
        <title>Analysis of chloroplast genomes and a supermatrix inform reclassification of the Rhodomelaceae (Rhodophyta).</title>
        <authorList>
            <person name="Diaz-Tapia P."/>
            <person name="Maggs C.A."/>
            <person name="West J.A."/>
            <person name="Verbruggen H."/>
        </authorList>
    </citation>
    <scope>NUCLEOTIDE SEQUENCE</scope>
    <source>
        <strain evidence="1">PD1686</strain>
    </source>
</reference>
<protein>
    <recommendedName>
        <fullName evidence="2">Reverse transcriptase N-terminal domain-containing protein</fullName>
    </recommendedName>
</protein>
<evidence type="ECO:0008006" key="2">
    <source>
        <dbReference type="Google" id="ProtNLM"/>
    </source>
</evidence>
<geneLocation type="chloroplast" evidence="1"/>
<sequence length="348" mass="42949">MIQKQIYVATKKYNIYYVYELQKYLINSNEAKLISIKDIIDLKFVNYIESLNHKSYIYECRNYDINKTLFNKYLLLQNSWLIINQKVKQNLVYLSTLPMCKAKLKEKIFRFFMMYQSTYFSYFNIRLNKFRFTKIIINKLQASKYIKKSTLNWVFSEDIYIWFTVVNISFQQCLIYKLDEFKTLYIGSRNLFSFMSGILFLDRCWYCFRVQLKKYRTKNLKKTVYGFLTYSSNIHINRQYINITKQLKVFLHQRKQKRFNTINILSYKNKFIDNLLRAYLITNRRSKNFIFYNSAKFYNQFLNLFLYNYHKKRNYANIINMQNTKILKLNYSINLYIYYYNIVNFYIF</sequence>
<dbReference type="AlphaFoldDB" id="A0A1Z1MRH3"/>
<proteinExistence type="predicted"/>
<dbReference type="EMBL" id="MF101453">
    <property type="protein sequence ID" value="ARW68687.1"/>
    <property type="molecule type" value="Genomic_DNA"/>
</dbReference>
<accession>A0A1Z1MRH3</accession>
<keyword evidence="1" id="KW-0934">Plastid</keyword>
<organism evidence="1">
    <name type="scientific">Palisada sp</name>
    <dbReference type="NCBI Taxonomy" id="1955416"/>
    <lineage>
        <taxon>Eukaryota</taxon>
        <taxon>Rhodophyta</taxon>
        <taxon>Florideophyceae</taxon>
        <taxon>Rhodymeniophycidae</taxon>
        <taxon>Ceramiales</taxon>
        <taxon>Rhodomelaceae</taxon>
        <taxon>Laurencieae</taxon>
        <taxon>Palisada</taxon>
    </lineage>
</organism>
<name>A0A1Z1MRH3_9FLOR</name>